<feature type="compositionally biased region" description="Gly residues" evidence="13">
    <location>
        <begin position="2195"/>
        <end position="2233"/>
    </location>
</feature>
<dbReference type="EMBL" id="JACHVP010000004">
    <property type="protein sequence ID" value="MBB2968668.1"/>
    <property type="molecule type" value="Genomic_DNA"/>
</dbReference>
<evidence type="ECO:0000313" key="19">
    <source>
        <dbReference type="EMBL" id="MBB2968668.1"/>
    </source>
</evidence>
<dbReference type="GO" id="GO:0003993">
    <property type="term" value="F:acid phosphatase activity"/>
    <property type="evidence" value="ECO:0007669"/>
    <property type="project" value="UniProtKB-EC"/>
</dbReference>
<dbReference type="InterPro" id="IPR013783">
    <property type="entry name" value="Ig-like_fold"/>
</dbReference>
<evidence type="ECO:0000256" key="5">
    <source>
        <dbReference type="ARBA" id="ARBA00022512"/>
    </source>
</evidence>
<evidence type="ECO:0000256" key="2">
    <source>
        <dbReference type="ARBA" id="ARBA00004418"/>
    </source>
</evidence>
<dbReference type="Pfam" id="PF03422">
    <property type="entry name" value="CBM_6"/>
    <property type="match status" value="3"/>
</dbReference>
<evidence type="ECO:0000256" key="12">
    <source>
        <dbReference type="ARBA" id="ARBA00023326"/>
    </source>
</evidence>
<dbReference type="SUPFAM" id="SSF49265">
    <property type="entry name" value="Fibronectin type III"/>
    <property type="match status" value="1"/>
</dbReference>
<evidence type="ECO:0000256" key="1">
    <source>
        <dbReference type="ARBA" id="ARBA00000032"/>
    </source>
</evidence>
<dbReference type="InterPro" id="IPR001011">
    <property type="entry name" value="Acid_Pase_classA_bac"/>
</dbReference>
<dbReference type="InterPro" id="IPR005084">
    <property type="entry name" value="CBM6"/>
</dbReference>
<feature type="region of interest" description="Disordered" evidence="13">
    <location>
        <begin position="814"/>
        <end position="833"/>
    </location>
</feature>
<feature type="region of interest" description="Disordered" evidence="13">
    <location>
        <begin position="2190"/>
        <end position="2233"/>
    </location>
</feature>
<sequence>MPRTSLAPSAHPRSRAFAGRLAAVASAVALVASGTGLTALPAMAAPDAAPAATAYTSFVDPFVSTAGDDGNDLPGAQAPNGLAKVNPLTTPNRNHTGYDYNEKKIAGFTQTNLDGVGGSGGGGDILVVPTEVGYSARPSTGSYAHPYSHSDEAATPGYYRVGLGEIAGTDGAVTAPGGTINAEVAAATRTAMHRYTFPAGKTPSLVFDLNNNFTSRTGSSITTTTLADGRIALSGTFAGNFNGASYAMAYYAETAQKVASVRTWADGSALDTTANRTGTDTGAVITFDPAAGSQVELRITLSPISAAQAQIDQANEVGGKTFDQVRAETAAAWNARLGAVDVTASTKSDPDGTLKKLFYTHLYRMFAVPTNATSTSGTYRGVDGAVHQVDDYTYYDGWSSWDDFRKYSVIAYVDPTLYRDMIQSLITLFADQNASGAANLASLVQGVPTVRWERSAVIVADALSKGYTGFTRLDEAYPTLHNLVGYYSGQELRQGYIADRPGSSLERGYDQWALAIIADALGKTDEAKDLRAQAALPFQNVFKAGAWTAADGTQVGLLTPRNAAGDWTSVDYERFETANLYQGTPWQYNWYGAYDMAGTIQAMGGSKAAKLAVEHMFGEDSATDDGKGMLHSNANEIDLQAPYLFNYVGEPSLTQKWARAIYTKPTWNRYIATGSTNEAPSGNGEFTPPVKTNVYKLDPAGFLPTMDNDAGTMSTMFVAAAIGLFPVTAGSSQYQIGSPFFDSTKITYDTGRSFTVSAGNVSSDDFYIQSATLGGAAYNNTWVDYSSIVGGGTLAFDMGAKATSWGADTKPAYSMSTGSTGTPGNPGGGDGGSAKTYPVTASATSLAAAADGTVSGSIVLTLGGGATFTGAVGSSITGAGGATVSGLPASVTADLRVTTATTATLRLSGTLTKNARFHVNFADAALGGGATAAALTGQGVSDLSALELTVSNADRVALQKLVDQAALVQPGNYSFASYSALTKALTSAQKVLADASATSSKLRSATSVLQAAIDGLGLDQGAYRVLQAEQSDEWSGGSLKNEAYQSTGDLGGVTTGSWVRYNNLDFAGSTPKRIAIRYANSQATNAAPSTATVHAGDENGPVVGTVSLPGTGSWGNYVTVSAAVTDPVALAAAKRVTFTFTAPDGQAWVSNFDWFQFSATASDGAAPVVVEAEAWKTNSGGGLKSEQSTWSDGAVTDLGATYDKAWLDYGTIDFGTTPISEVAIHYVNNSSRCGANSSVDVYLDGYDPANPGTPYANVPLAVTGSDWVKAGTASITLPKTITGSHRLYLVLHTTPDASHPYVANIDNVTFVPTKNTTTVLEAEAWKTNSGGALKSETSTWSDGTVVDLGGTYDGAWLDYGTIDFGGTAVTQVATHYVNNSARCGTNSRIDLYLDAFDPAAPGTPYATLPLASTGADWVKSGTAQLALSKSITGSHRVYLVLHTTADANHPYVANIDKLTFTTGVDKTALRNAIDTTAPLADKTGVYGSIDFAVFLRELAAAKKLLASDTATQSAVDAQARSLSLAASQLTPVSRLTLAHLVSVASAVTNERYTDESWAAFQSALDAGKAVLADSGATDEALQAAAAALSSAQDGLAAKPLVAPAVPMSVTATVSGSSVAVRWTAPAEDGGSPLTGYLVTLDDGHTITISDPTQLSAVFTWLKAGQAYTAQVSALNATGASAPSTAAPATPEAAPAVAETFAALASTPFPSGTITASYPSDSWPATPTGVDYNVYILRGFSALGTGTLGANEKVADLSTISAENDKKVIAINHAATSAQVDRAQRDADNSPATTMTDALGSRLGTLYAAAIGAGKLPKTQAILDRVASGLGGADAAKPYFQYLRPYVRMGLASQGGLIYDNKTGGYDGLAGSGSYPSGHTFGGYTFGTTMATLLPELAPQLLARASEYGNNRIILGFHYPLDVMGGRMDAQATVAHRWADPAFADLMLQAHDELEQVLVQECQANGYGDTLAACSGTPYAGLDDAAATDLYTQRLDYGFTKVAAAGVKVTVPAEAASLLTTAFPDLTDAQRTQILEQTALDSGDPLDLTAQGDASWERLNLAKALTAQVKLNADGTVTVTNYADATQRSVATASAISVAGTALDGFDPATRTYVVDWPAGRALPAVTATASADGATVAVAEPLTAGFRSLAAVDDASARSRTVTVTSADGNTSRTYTVAFWITADAHLPGGVVDPGTGGGTDPGNGGTDPGTTPGTGGGSGTTPAGNGSGSIAGSGSGDLADTGAADLSLAALGALLALALGTALAVRRRRRHLTR</sequence>
<evidence type="ECO:0000256" key="4">
    <source>
        <dbReference type="ARBA" id="ARBA00012646"/>
    </source>
</evidence>
<dbReference type="InterPro" id="IPR006584">
    <property type="entry name" value="Cellulose-bd_IV"/>
</dbReference>
<dbReference type="InterPro" id="IPR041371">
    <property type="entry name" value="GH92_N"/>
</dbReference>
<dbReference type="GO" id="GO:0016798">
    <property type="term" value="F:hydrolase activity, acting on glycosyl bonds"/>
    <property type="evidence" value="ECO:0007669"/>
    <property type="project" value="UniProtKB-KW"/>
</dbReference>
<comment type="caution">
    <text evidence="19">The sequence shown here is derived from an EMBL/GenBank/DDBJ whole genome shotgun (WGS) entry which is preliminary data.</text>
</comment>
<evidence type="ECO:0000256" key="6">
    <source>
        <dbReference type="ARBA" id="ARBA00022525"/>
    </source>
</evidence>
<feature type="domain" description="CBM6" evidence="18">
    <location>
        <begin position="1318"/>
        <end position="1461"/>
    </location>
</feature>
<dbReference type="CDD" id="cd04084">
    <property type="entry name" value="CBM6_xylanase-like"/>
    <property type="match status" value="1"/>
</dbReference>
<feature type="transmembrane region" description="Helical" evidence="14">
    <location>
        <begin position="2247"/>
        <end position="2266"/>
    </location>
</feature>
<comment type="catalytic activity">
    <reaction evidence="1">
        <text>a phosphate monoester + H2O = an alcohol + phosphate</text>
        <dbReference type="Rhea" id="RHEA:15017"/>
        <dbReference type="ChEBI" id="CHEBI:15377"/>
        <dbReference type="ChEBI" id="CHEBI:30879"/>
        <dbReference type="ChEBI" id="CHEBI:43474"/>
        <dbReference type="ChEBI" id="CHEBI:67140"/>
        <dbReference type="EC" id="3.1.3.2"/>
    </reaction>
</comment>
<evidence type="ECO:0000256" key="11">
    <source>
        <dbReference type="ARBA" id="ARBA00023295"/>
    </source>
</evidence>
<feature type="domain" description="CBM6" evidence="18">
    <location>
        <begin position="1168"/>
        <end position="1311"/>
    </location>
</feature>
<dbReference type="PANTHER" id="PTHR12143">
    <property type="entry name" value="PEPTIDE N-GLYCANASE PNGASE -RELATED"/>
    <property type="match status" value="1"/>
</dbReference>
<dbReference type="GO" id="GO:0030246">
    <property type="term" value="F:carbohydrate binding"/>
    <property type="evidence" value="ECO:0007669"/>
    <property type="project" value="InterPro"/>
</dbReference>
<dbReference type="InterPro" id="IPR036116">
    <property type="entry name" value="FN3_sf"/>
</dbReference>
<dbReference type="Gene3D" id="1.20.144.10">
    <property type="entry name" value="Phosphatidic acid phosphatase type 2/haloperoxidase"/>
    <property type="match status" value="1"/>
</dbReference>
<dbReference type="Pfam" id="PF17678">
    <property type="entry name" value="Glyco_hydro_92N"/>
    <property type="match status" value="1"/>
</dbReference>
<dbReference type="InterPro" id="IPR050883">
    <property type="entry name" value="PNGase"/>
</dbReference>
<dbReference type="InterPro" id="IPR036938">
    <property type="entry name" value="PAP2/HPO_sf"/>
</dbReference>
<dbReference type="PROSITE" id="PS50847">
    <property type="entry name" value="GRAM_POS_ANCHORING"/>
    <property type="match status" value="1"/>
</dbReference>
<gene>
    <name evidence="19" type="ORF">FHX33_003444</name>
</gene>
<evidence type="ECO:0000256" key="7">
    <source>
        <dbReference type="ARBA" id="ARBA00022729"/>
    </source>
</evidence>
<evidence type="ECO:0000256" key="15">
    <source>
        <dbReference type="SAM" id="SignalP"/>
    </source>
</evidence>
<keyword evidence="7 15" id="KW-0732">Signal</keyword>
<dbReference type="InterPro" id="IPR014718">
    <property type="entry name" value="GH-type_carb-bd"/>
</dbReference>
<dbReference type="InterPro" id="IPR003961">
    <property type="entry name" value="FN3_dom"/>
</dbReference>
<evidence type="ECO:0000313" key="20">
    <source>
        <dbReference type="Proteomes" id="UP000538196"/>
    </source>
</evidence>
<evidence type="ECO:0000256" key="10">
    <source>
        <dbReference type="ARBA" id="ARBA00023088"/>
    </source>
</evidence>
<evidence type="ECO:0000256" key="14">
    <source>
        <dbReference type="SAM" id="Phobius"/>
    </source>
</evidence>
<name>A0A7W4UYL9_LEIAQ</name>
<feature type="domain" description="Fibronectin type-III" evidence="17">
    <location>
        <begin position="1602"/>
        <end position="1695"/>
    </location>
</feature>
<keyword evidence="14" id="KW-0812">Transmembrane</keyword>
<keyword evidence="5" id="KW-0134">Cell wall</keyword>
<dbReference type="SMART" id="SM00060">
    <property type="entry name" value="FN3"/>
    <property type="match status" value="1"/>
</dbReference>
<keyword evidence="9" id="KW-0378">Hydrolase</keyword>
<dbReference type="Gene3D" id="2.70.98.10">
    <property type="match status" value="1"/>
</dbReference>
<dbReference type="SMART" id="SM00606">
    <property type="entry name" value="CBD_IV"/>
    <property type="match status" value="3"/>
</dbReference>
<dbReference type="Gene3D" id="3.30.2080.10">
    <property type="entry name" value="GH92 mannosidase domain"/>
    <property type="match status" value="1"/>
</dbReference>
<keyword evidence="12" id="KW-0624">Polysaccharide degradation</keyword>
<evidence type="ECO:0000256" key="8">
    <source>
        <dbReference type="ARBA" id="ARBA00022764"/>
    </source>
</evidence>
<keyword evidence="6" id="KW-0964">Secreted</keyword>
<dbReference type="InterPro" id="IPR019931">
    <property type="entry name" value="LPXTG_anchor"/>
</dbReference>
<evidence type="ECO:0000259" key="18">
    <source>
        <dbReference type="PROSITE" id="PS51175"/>
    </source>
</evidence>
<dbReference type="CDD" id="cd03397">
    <property type="entry name" value="PAP2_acid_phosphatase"/>
    <property type="match status" value="1"/>
</dbReference>
<feature type="domain" description="CBM6" evidence="18">
    <location>
        <begin position="1024"/>
        <end position="1158"/>
    </location>
</feature>
<evidence type="ECO:0000259" key="16">
    <source>
        <dbReference type="PROSITE" id="PS50847"/>
    </source>
</evidence>
<keyword evidence="12" id="KW-0119">Carbohydrate metabolism</keyword>
<evidence type="ECO:0000256" key="13">
    <source>
        <dbReference type="SAM" id="MobiDB-lite"/>
    </source>
</evidence>
<keyword evidence="14" id="KW-1133">Transmembrane helix</keyword>
<organism evidence="19 20">
    <name type="scientific">Leifsonia aquatica</name>
    <name type="common">Corynebacterium aquaticum</name>
    <dbReference type="NCBI Taxonomy" id="144185"/>
    <lineage>
        <taxon>Bacteria</taxon>
        <taxon>Bacillati</taxon>
        <taxon>Actinomycetota</taxon>
        <taxon>Actinomycetes</taxon>
        <taxon>Micrococcales</taxon>
        <taxon>Microbacteriaceae</taxon>
        <taxon>Leifsonia</taxon>
    </lineage>
</organism>
<dbReference type="SUPFAM" id="SSF48317">
    <property type="entry name" value="Acid phosphatase/Vanadium-dependent haloperoxidase"/>
    <property type="match status" value="1"/>
</dbReference>
<dbReference type="PANTHER" id="PTHR12143:SF39">
    <property type="entry name" value="SECRETED PROTEIN"/>
    <property type="match status" value="1"/>
</dbReference>
<dbReference type="CDD" id="cd00063">
    <property type="entry name" value="FN3"/>
    <property type="match status" value="1"/>
</dbReference>
<dbReference type="PROSITE" id="PS01157">
    <property type="entry name" value="ACID_PHOSPH_CL_A"/>
    <property type="match status" value="1"/>
</dbReference>
<evidence type="ECO:0000256" key="3">
    <source>
        <dbReference type="ARBA" id="ARBA00009017"/>
    </source>
</evidence>
<dbReference type="Gene3D" id="1.20.1270.70">
    <property type="entry name" value="Designed single chain three-helix bundle"/>
    <property type="match status" value="1"/>
</dbReference>
<dbReference type="GO" id="GO:0005829">
    <property type="term" value="C:cytosol"/>
    <property type="evidence" value="ECO:0007669"/>
    <property type="project" value="TreeGrafter"/>
</dbReference>
<dbReference type="InterPro" id="IPR008928">
    <property type="entry name" value="6-hairpin_glycosidase_sf"/>
</dbReference>
<dbReference type="EC" id="3.1.3.2" evidence="4"/>
<keyword evidence="11" id="KW-0326">Glycosidase</keyword>
<dbReference type="SUPFAM" id="SSF48208">
    <property type="entry name" value="Six-hairpin glycosidases"/>
    <property type="match status" value="1"/>
</dbReference>
<dbReference type="InterPro" id="IPR008979">
    <property type="entry name" value="Galactose-bd-like_sf"/>
</dbReference>
<dbReference type="Pfam" id="PF07971">
    <property type="entry name" value="Glyco_hydro_92"/>
    <property type="match status" value="2"/>
</dbReference>
<keyword evidence="20" id="KW-1185">Reference proteome</keyword>
<keyword evidence="8" id="KW-0574">Periplasm</keyword>
<proteinExistence type="inferred from homology"/>
<feature type="domain" description="Gram-positive cocci surface proteins LPxTG" evidence="16">
    <location>
        <begin position="2239"/>
        <end position="2275"/>
    </location>
</feature>
<dbReference type="InterPro" id="IPR018296">
    <property type="entry name" value="Acid_Pase_classA_bac_CS"/>
</dbReference>
<dbReference type="Gene3D" id="2.60.40.10">
    <property type="entry name" value="Immunoglobulins"/>
    <property type="match status" value="1"/>
</dbReference>
<dbReference type="InterPro" id="IPR000326">
    <property type="entry name" value="PAP2/HPO"/>
</dbReference>
<dbReference type="Gene3D" id="1.20.1610.10">
    <property type="entry name" value="alpha-1,2-mannosidases domains"/>
    <property type="match status" value="1"/>
</dbReference>
<dbReference type="GO" id="GO:0030288">
    <property type="term" value="C:outer membrane-bounded periplasmic space"/>
    <property type="evidence" value="ECO:0007669"/>
    <property type="project" value="InterPro"/>
</dbReference>
<protein>
    <recommendedName>
        <fullName evidence="4">acid phosphatase</fullName>
        <ecNumber evidence="4">3.1.3.2</ecNumber>
    </recommendedName>
</protein>
<dbReference type="PROSITE" id="PS50853">
    <property type="entry name" value="FN3"/>
    <property type="match status" value="1"/>
</dbReference>
<dbReference type="SUPFAM" id="SSF49785">
    <property type="entry name" value="Galactose-binding domain-like"/>
    <property type="match status" value="3"/>
</dbReference>
<dbReference type="Gene3D" id="1.20.1050.60">
    <property type="entry name" value="alpha-1,2-mannosidase"/>
    <property type="match status" value="1"/>
</dbReference>
<reference evidence="19 20" key="1">
    <citation type="submission" date="2020-08" db="EMBL/GenBank/DDBJ databases">
        <title>Sequencing the genomes of 1000 actinobacteria strains.</title>
        <authorList>
            <person name="Klenk H.-P."/>
        </authorList>
    </citation>
    <scope>NUCLEOTIDE SEQUENCE [LARGE SCALE GENOMIC DNA]</scope>
    <source>
        <strain evidence="19 20">DSM 20146</strain>
    </source>
</reference>
<dbReference type="SMART" id="SM00014">
    <property type="entry name" value="acidPPc"/>
    <property type="match status" value="1"/>
</dbReference>
<dbReference type="Proteomes" id="UP000538196">
    <property type="component" value="Unassembled WGS sequence"/>
</dbReference>
<feature type="chain" id="PRO_5030728719" description="acid phosphatase" evidence="15">
    <location>
        <begin position="45"/>
        <end position="2275"/>
    </location>
</feature>
<dbReference type="GO" id="GO:0006516">
    <property type="term" value="P:glycoprotein catabolic process"/>
    <property type="evidence" value="ECO:0007669"/>
    <property type="project" value="TreeGrafter"/>
</dbReference>
<dbReference type="Pfam" id="PF01569">
    <property type="entry name" value="PAP2"/>
    <property type="match status" value="1"/>
</dbReference>
<dbReference type="Pfam" id="PF00041">
    <property type="entry name" value="fn3"/>
    <property type="match status" value="1"/>
</dbReference>
<dbReference type="Pfam" id="PF07554">
    <property type="entry name" value="FIVAR"/>
    <property type="match status" value="2"/>
</dbReference>
<evidence type="ECO:0000259" key="17">
    <source>
        <dbReference type="PROSITE" id="PS50853"/>
    </source>
</evidence>
<dbReference type="PROSITE" id="PS51175">
    <property type="entry name" value="CBM6"/>
    <property type="match status" value="3"/>
</dbReference>
<dbReference type="Gene3D" id="1.20.1270.90">
    <property type="entry name" value="AF1782-like"/>
    <property type="match status" value="1"/>
</dbReference>
<dbReference type="InterPro" id="IPR012939">
    <property type="entry name" value="Glyco_hydro_92"/>
</dbReference>
<dbReference type="Gene3D" id="2.60.120.260">
    <property type="entry name" value="Galactose-binding domain-like"/>
    <property type="match status" value="3"/>
</dbReference>
<comment type="subcellular location">
    <subcellularLocation>
        <location evidence="2">Periplasm</location>
    </subcellularLocation>
</comment>
<accession>A0A7W4UYL9</accession>
<keyword evidence="10" id="KW-0572">Peptidoglycan-anchor</keyword>
<dbReference type="GO" id="GO:0000272">
    <property type="term" value="P:polysaccharide catabolic process"/>
    <property type="evidence" value="ECO:0007669"/>
    <property type="project" value="UniProtKB-KW"/>
</dbReference>
<comment type="similarity">
    <text evidence="3">Belongs to the class A bacterial acid phosphatase family.</text>
</comment>
<keyword evidence="14" id="KW-0472">Membrane</keyword>
<dbReference type="GO" id="GO:0000224">
    <property type="term" value="F:peptide-N4-(N-acetyl-beta-glucosaminyl)asparagine amidase activity"/>
    <property type="evidence" value="ECO:0007669"/>
    <property type="project" value="TreeGrafter"/>
</dbReference>
<evidence type="ECO:0000256" key="9">
    <source>
        <dbReference type="ARBA" id="ARBA00022801"/>
    </source>
</evidence>
<feature type="signal peptide" evidence="15">
    <location>
        <begin position="1"/>
        <end position="44"/>
    </location>
</feature>
<dbReference type="RefSeq" id="WP_183428767.1">
    <property type="nucleotide sequence ID" value="NZ_JACHVP010000004.1"/>
</dbReference>